<dbReference type="Proteomes" id="UP000654922">
    <property type="component" value="Unassembled WGS sequence"/>
</dbReference>
<reference evidence="2" key="1">
    <citation type="submission" date="2020-06" db="EMBL/GenBank/DDBJ databases">
        <title>Draft genome sequences of strains closely related to Aspergillus parafelis and Aspergillus hiratsukae.</title>
        <authorList>
            <person name="Dos Santos R.A.C."/>
            <person name="Rivero-Menendez O."/>
            <person name="Steenwyk J.L."/>
            <person name="Mead M.E."/>
            <person name="Goldman G.H."/>
            <person name="Alastruey-Izquierdo A."/>
            <person name="Rokas A."/>
        </authorList>
    </citation>
    <scope>NUCLEOTIDE SEQUENCE</scope>
    <source>
        <strain evidence="2">CNM-CM5623</strain>
    </source>
</reference>
<dbReference type="OrthoDB" id="4510592at2759"/>
<evidence type="ECO:0000256" key="1">
    <source>
        <dbReference type="SAM" id="SignalP"/>
    </source>
</evidence>
<comment type="caution">
    <text evidence="2">The sequence shown here is derived from an EMBL/GenBank/DDBJ whole genome shotgun (WGS) entry which is preliminary data.</text>
</comment>
<accession>A0A8H6PSE9</accession>
<dbReference type="EMBL" id="JACBAE010001375">
    <property type="protein sequence ID" value="KAF7160013.1"/>
    <property type="molecule type" value="Genomic_DNA"/>
</dbReference>
<proteinExistence type="predicted"/>
<gene>
    <name evidence="2" type="ORF">CNMCM5623_005559</name>
</gene>
<name>A0A8H6PSE9_9EURO</name>
<feature type="signal peptide" evidence="1">
    <location>
        <begin position="1"/>
        <end position="21"/>
    </location>
</feature>
<sequence length="148" mass="14969">MKINAIISSVLCLAATQLVAADTVTSTYTNTVTKTLVRVNSETPGASASVSSYVIPSSSATPSSSWISSSAAATSTPASSTPSASAVVNHSGAGSVADVSMPVALVAGHPTSFALQTRTMQELELINIALVAPIQLADELIEFSSARK</sequence>
<dbReference type="AlphaFoldDB" id="A0A8H6PSE9"/>
<feature type="chain" id="PRO_5034003605" evidence="1">
    <location>
        <begin position="22"/>
        <end position="148"/>
    </location>
</feature>
<protein>
    <submittedName>
        <fullName evidence="2">Uncharacterized protein</fullName>
    </submittedName>
</protein>
<organism evidence="2 3">
    <name type="scientific">Aspergillus felis</name>
    <dbReference type="NCBI Taxonomy" id="1287682"/>
    <lineage>
        <taxon>Eukaryota</taxon>
        <taxon>Fungi</taxon>
        <taxon>Dikarya</taxon>
        <taxon>Ascomycota</taxon>
        <taxon>Pezizomycotina</taxon>
        <taxon>Eurotiomycetes</taxon>
        <taxon>Eurotiomycetidae</taxon>
        <taxon>Eurotiales</taxon>
        <taxon>Aspergillaceae</taxon>
        <taxon>Aspergillus</taxon>
        <taxon>Aspergillus subgen. Fumigati</taxon>
    </lineage>
</organism>
<keyword evidence="1" id="KW-0732">Signal</keyword>
<evidence type="ECO:0000313" key="2">
    <source>
        <dbReference type="EMBL" id="KAF7160013.1"/>
    </source>
</evidence>
<evidence type="ECO:0000313" key="3">
    <source>
        <dbReference type="Proteomes" id="UP000654922"/>
    </source>
</evidence>